<dbReference type="AlphaFoldDB" id="A0A0W8CPT9"/>
<evidence type="ECO:0000313" key="2">
    <source>
        <dbReference type="Proteomes" id="UP000052943"/>
    </source>
</evidence>
<dbReference type="OrthoDB" id="110846at2759"/>
<proteinExistence type="predicted"/>
<evidence type="ECO:0000313" key="1">
    <source>
        <dbReference type="EMBL" id="KUF86288.1"/>
    </source>
</evidence>
<protein>
    <submittedName>
        <fullName evidence="1">Uncharacterized protein</fullName>
    </submittedName>
</protein>
<comment type="caution">
    <text evidence="1">The sequence shown here is derived from an EMBL/GenBank/DDBJ whole genome shotgun (WGS) entry which is preliminary data.</text>
</comment>
<gene>
    <name evidence="1" type="ORF">AM587_10011310</name>
</gene>
<organism evidence="1 2">
    <name type="scientific">Phytophthora nicotianae</name>
    <name type="common">Potato buckeye rot agent</name>
    <name type="synonym">Phytophthora parasitica</name>
    <dbReference type="NCBI Taxonomy" id="4792"/>
    <lineage>
        <taxon>Eukaryota</taxon>
        <taxon>Sar</taxon>
        <taxon>Stramenopiles</taxon>
        <taxon>Oomycota</taxon>
        <taxon>Peronosporomycetes</taxon>
        <taxon>Peronosporales</taxon>
        <taxon>Peronosporaceae</taxon>
        <taxon>Phytophthora</taxon>
    </lineage>
</organism>
<reference evidence="1 2" key="1">
    <citation type="submission" date="2015-11" db="EMBL/GenBank/DDBJ databases">
        <title>Genomes and virulence difference between two physiological races of Phytophthora nicotianae.</title>
        <authorList>
            <person name="Liu H."/>
            <person name="Ma X."/>
            <person name="Yu H."/>
            <person name="Fang D."/>
            <person name="Li Y."/>
            <person name="Wang X."/>
            <person name="Wang W."/>
            <person name="Dong Y."/>
            <person name="Xiao B."/>
        </authorList>
    </citation>
    <scope>NUCLEOTIDE SEQUENCE [LARGE SCALE GENOMIC DNA]</scope>
    <source>
        <strain evidence="2">race 0</strain>
    </source>
</reference>
<dbReference type="Proteomes" id="UP000052943">
    <property type="component" value="Unassembled WGS sequence"/>
</dbReference>
<accession>A0A0W8CPT9</accession>
<dbReference type="EMBL" id="LNFO01002312">
    <property type="protein sequence ID" value="KUF86288.1"/>
    <property type="molecule type" value="Genomic_DNA"/>
</dbReference>
<sequence length="207" mass="24059">MSRQTDTYELLVQHTVRDVLFSEPSNEKQTPAKHMSMADKIEIQKDSLLSLLLNSENENPAENEDNNADEARSSWLLDCPFWSIERLRREKAAIKRYLHSQKFQDNGNKLSGDMLMLHEAYALLKLFLLERDPAYLQYLQQSIGCSSSFLTSLHVQLTLYATYFERAHGRQVQCSSTFNVSLFDLNTGHFYSVDLEKDRRRADWDAL</sequence>
<name>A0A0W8CPT9_PHYNI</name>